<keyword evidence="1" id="KW-1185">Reference proteome</keyword>
<accession>A0A915JB01</accession>
<protein>
    <submittedName>
        <fullName evidence="2">Uncharacterized protein</fullName>
    </submittedName>
</protein>
<sequence>MAKLVRVQWLTNNHRSDGRINEIPRYTIKNSDPLKAGMTIDACFGKKVLKAKMLRFIGSTAKPDYMPPWDEEIPITTVDIPGVSNKNDCQMNNINNNDQLINDDYILQPL</sequence>
<dbReference type="AlphaFoldDB" id="A0A915JB01"/>
<name>A0A915JB01_ROMCU</name>
<organism evidence="1 2">
    <name type="scientific">Romanomermis culicivorax</name>
    <name type="common">Nematode worm</name>
    <dbReference type="NCBI Taxonomy" id="13658"/>
    <lineage>
        <taxon>Eukaryota</taxon>
        <taxon>Metazoa</taxon>
        <taxon>Ecdysozoa</taxon>
        <taxon>Nematoda</taxon>
        <taxon>Enoplea</taxon>
        <taxon>Dorylaimia</taxon>
        <taxon>Mermithida</taxon>
        <taxon>Mermithoidea</taxon>
        <taxon>Mermithidae</taxon>
        <taxon>Romanomermis</taxon>
    </lineage>
</organism>
<dbReference type="WBParaSite" id="nRc.2.0.1.t22955-RA">
    <property type="protein sequence ID" value="nRc.2.0.1.t22955-RA"/>
    <property type="gene ID" value="nRc.2.0.1.g22955"/>
</dbReference>
<evidence type="ECO:0000313" key="1">
    <source>
        <dbReference type="Proteomes" id="UP000887565"/>
    </source>
</evidence>
<evidence type="ECO:0000313" key="2">
    <source>
        <dbReference type="WBParaSite" id="nRc.2.0.1.t22955-RA"/>
    </source>
</evidence>
<reference evidence="2" key="1">
    <citation type="submission" date="2022-11" db="UniProtKB">
        <authorList>
            <consortium name="WormBaseParasite"/>
        </authorList>
    </citation>
    <scope>IDENTIFICATION</scope>
</reference>
<dbReference type="Proteomes" id="UP000887565">
    <property type="component" value="Unplaced"/>
</dbReference>
<proteinExistence type="predicted"/>